<keyword evidence="4 13" id="KW-0813">Transport</keyword>
<dbReference type="RefSeq" id="WP_249709725.1">
    <property type="nucleotide sequence ID" value="NZ_JAMFMB010000010.1"/>
</dbReference>
<feature type="transmembrane region" description="Helical" evidence="13">
    <location>
        <begin position="56"/>
        <end position="74"/>
    </location>
</feature>
<keyword evidence="6" id="KW-0533">Nickel</keyword>
<dbReference type="InterPro" id="IPR051224">
    <property type="entry name" value="NiCoT_RcnA"/>
</dbReference>
<evidence type="ECO:0000256" key="6">
    <source>
        <dbReference type="ARBA" id="ARBA00022596"/>
    </source>
</evidence>
<organism evidence="14 15">
    <name type="scientific">Ruegeria spongiae</name>
    <dbReference type="NCBI Taxonomy" id="2942209"/>
    <lineage>
        <taxon>Bacteria</taxon>
        <taxon>Pseudomonadati</taxon>
        <taxon>Pseudomonadota</taxon>
        <taxon>Alphaproteobacteria</taxon>
        <taxon>Rhodobacterales</taxon>
        <taxon>Roseobacteraceae</taxon>
        <taxon>Ruegeria</taxon>
    </lineage>
</organism>
<dbReference type="PANTHER" id="PTHR40659">
    <property type="entry name" value="NICKEL/COBALT EFFLUX SYSTEM RCNA"/>
    <property type="match status" value="1"/>
</dbReference>
<feature type="transmembrane region" description="Helical" evidence="13">
    <location>
        <begin position="225"/>
        <end position="250"/>
    </location>
</feature>
<dbReference type="InterPro" id="IPR011541">
    <property type="entry name" value="Ni/Co_transpt_high_affinity"/>
</dbReference>
<feature type="transmembrane region" description="Helical" evidence="13">
    <location>
        <begin position="198"/>
        <end position="219"/>
    </location>
</feature>
<comment type="caution">
    <text evidence="14">The sequence shown here is derived from an EMBL/GenBank/DDBJ whole genome shotgun (WGS) entry which is preliminary data.</text>
</comment>
<dbReference type="EMBL" id="JAMFMB010000010">
    <property type="protein sequence ID" value="MCL6283853.1"/>
    <property type="molecule type" value="Genomic_DNA"/>
</dbReference>
<comment type="subcellular location">
    <subcellularLocation>
        <location evidence="2 13">Cell membrane</location>
        <topology evidence="2 13">Multi-pass membrane protein</topology>
    </subcellularLocation>
</comment>
<keyword evidence="9" id="KW-0406">Ion transport</keyword>
<keyword evidence="15" id="KW-1185">Reference proteome</keyword>
<evidence type="ECO:0000256" key="7">
    <source>
        <dbReference type="ARBA" id="ARBA00022692"/>
    </source>
</evidence>
<evidence type="ECO:0000256" key="5">
    <source>
        <dbReference type="ARBA" id="ARBA00022475"/>
    </source>
</evidence>
<comment type="function">
    <text evidence="1">Efflux system for nickel and cobalt.</text>
</comment>
<keyword evidence="10" id="KW-0921">Nickel transport</keyword>
<feature type="transmembrane region" description="Helical" evidence="13">
    <location>
        <begin position="271"/>
        <end position="292"/>
    </location>
</feature>
<evidence type="ECO:0000256" key="11">
    <source>
        <dbReference type="ARBA" id="ARBA00023136"/>
    </source>
</evidence>
<evidence type="ECO:0000256" key="8">
    <source>
        <dbReference type="ARBA" id="ARBA00022989"/>
    </source>
</evidence>
<dbReference type="Pfam" id="PF03824">
    <property type="entry name" value="NicO"/>
    <property type="match status" value="1"/>
</dbReference>
<protein>
    <recommendedName>
        <fullName evidence="13">Nickel/cobalt efflux system</fullName>
    </recommendedName>
</protein>
<evidence type="ECO:0000256" key="13">
    <source>
        <dbReference type="RuleBase" id="RU362101"/>
    </source>
</evidence>
<dbReference type="Proteomes" id="UP001203880">
    <property type="component" value="Unassembled WGS sequence"/>
</dbReference>
<accession>A0ABT0Q1U8</accession>
<evidence type="ECO:0000256" key="4">
    <source>
        <dbReference type="ARBA" id="ARBA00022448"/>
    </source>
</evidence>
<keyword evidence="8 13" id="KW-1133">Transmembrane helix</keyword>
<dbReference type="PANTHER" id="PTHR40659:SF1">
    <property type="entry name" value="NICKEL_COBALT EFFLUX SYSTEM RCNA"/>
    <property type="match status" value="1"/>
</dbReference>
<sequence length="295" mass="31119">MSKFLILPVGAVAAFLLWFWIGGGFDQLALWAAGEQRAFQNQIAGALRGLRAGHDGALWLLMGLCFAYGFFHAVGPGHGKVLIGGYGLGRRVPWLRLSVISLLASLGQAVTAVMIVYAGVFLFNMTRERLIGVTEDVMAPVSYGAIALVGLWLVWRGMRRLMRQRDTHAHDHGTCESCGHKHGPDLDEIDQVSTPREALALIASIAIRPCTGALFVLLITWQMGIAGAGIAGAFAMALGTATVTITVGLAATGMRGGIVGSATAFQQAARVLPLVELMAGLVVAVLAGGLMMRAL</sequence>
<evidence type="ECO:0000256" key="3">
    <source>
        <dbReference type="ARBA" id="ARBA00022426"/>
    </source>
</evidence>
<gene>
    <name evidence="14" type="ORF">M3P21_09960</name>
</gene>
<evidence type="ECO:0000256" key="12">
    <source>
        <dbReference type="ARBA" id="ARBA00023285"/>
    </source>
</evidence>
<keyword evidence="3" id="KW-0171">Cobalt transport</keyword>
<evidence type="ECO:0000256" key="2">
    <source>
        <dbReference type="ARBA" id="ARBA00004651"/>
    </source>
</evidence>
<keyword evidence="11 13" id="KW-0472">Membrane</keyword>
<feature type="transmembrane region" description="Helical" evidence="13">
    <location>
        <begin position="94"/>
        <end position="117"/>
    </location>
</feature>
<keyword evidence="7 13" id="KW-0812">Transmembrane</keyword>
<evidence type="ECO:0000256" key="1">
    <source>
        <dbReference type="ARBA" id="ARBA00002510"/>
    </source>
</evidence>
<evidence type="ECO:0000313" key="15">
    <source>
        <dbReference type="Proteomes" id="UP001203880"/>
    </source>
</evidence>
<reference evidence="14" key="1">
    <citation type="submission" date="2022-05" db="EMBL/GenBank/DDBJ databases">
        <authorList>
            <person name="Park J.-S."/>
        </authorList>
    </citation>
    <scope>NUCLEOTIDE SEQUENCE</scope>
    <source>
        <strain evidence="14">2012CJ41-6</strain>
    </source>
</reference>
<evidence type="ECO:0000313" key="14">
    <source>
        <dbReference type="EMBL" id="MCL6283853.1"/>
    </source>
</evidence>
<keyword evidence="5" id="KW-1003">Cell membrane</keyword>
<name>A0ABT0Q1U8_9RHOB</name>
<evidence type="ECO:0000256" key="10">
    <source>
        <dbReference type="ARBA" id="ARBA00023112"/>
    </source>
</evidence>
<keyword evidence="12" id="KW-0170">Cobalt</keyword>
<comment type="similarity">
    <text evidence="13">Belongs to the NiCoT transporter (TC 2.A.52) family.</text>
</comment>
<evidence type="ECO:0000256" key="9">
    <source>
        <dbReference type="ARBA" id="ARBA00023065"/>
    </source>
</evidence>
<proteinExistence type="inferred from homology"/>
<feature type="transmembrane region" description="Helical" evidence="13">
    <location>
        <begin position="137"/>
        <end position="155"/>
    </location>
</feature>